<dbReference type="STRING" id="56857.A0A200PSX0"/>
<feature type="region of interest" description="Disordered" evidence="1">
    <location>
        <begin position="1"/>
        <end position="24"/>
    </location>
</feature>
<dbReference type="PANTHER" id="PTHR33127:SF5">
    <property type="entry name" value="TRANSMEMBRANE PROTEIN"/>
    <property type="match status" value="1"/>
</dbReference>
<dbReference type="PANTHER" id="PTHR33127">
    <property type="entry name" value="TRANSMEMBRANE PROTEIN"/>
    <property type="match status" value="1"/>
</dbReference>
<dbReference type="OrthoDB" id="1863935at2759"/>
<feature type="domain" description="KIB1-4 beta-propeller" evidence="2">
    <location>
        <begin position="494"/>
        <end position="727"/>
    </location>
</feature>
<gene>
    <name evidence="3" type="ORF">BVC80_8793g9</name>
</gene>
<dbReference type="OMA" id="LMSWERV"/>
<dbReference type="AlphaFoldDB" id="A0A200PSX0"/>
<dbReference type="Pfam" id="PF03478">
    <property type="entry name" value="Beta-prop_KIB1-4"/>
    <property type="match status" value="2"/>
</dbReference>
<dbReference type="FunCoup" id="A0A200PSX0">
    <property type="interactions" value="873"/>
</dbReference>
<proteinExistence type="predicted"/>
<evidence type="ECO:0000313" key="4">
    <source>
        <dbReference type="Proteomes" id="UP000195402"/>
    </source>
</evidence>
<dbReference type="SUPFAM" id="SSF50998">
    <property type="entry name" value="Quinoprotein alcohol dehydrogenase-like"/>
    <property type="match status" value="1"/>
</dbReference>
<dbReference type="InterPro" id="IPR011047">
    <property type="entry name" value="Quinoprotein_ADH-like_sf"/>
</dbReference>
<evidence type="ECO:0000256" key="1">
    <source>
        <dbReference type="SAM" id="MobiDB-lite"/>
    </source>
</evidence>
<protein>
    <recommendedName>
        <fullName evidence="2">KIB1-4 beta-propeller domain-containing protein</fullName>
    </recommendedName>
</protein>
<feature type="compositionally biased region" description="Basic and acidic residues" evidence="1">
    <location>
        <begin position="1"/>
        <end position="16"/>
    </location>
</feature>
<organism evidence="3 4">
    <name type="scientific">Macleaya cordata</name>
    <name type="common">Five-seeded plume-poppy</name>
    <name type="synonym">Bocconia cordata</name>
    <dbReference type="NCBI Taxonomy" id="56857"/>
    <lineage>
        <taxon>Eukaryota</taxon>
        <taxon>Viridiplantae</taxon>
        <taxon>Streptophyta</taxon>
        <taxon>Embryophyta</taxon>
        <taxon>Tracheophyta</taxon>
        <taxon>Spermatophyta</taxon>
        <taxon>Magnoliopsida</taxon>
        <taxon>Ranunculales</taxon>
        <taxon>Papaveraceae</taxon>
        <taxon>Papaveroideae</taxon>
        <taxon>Macleaya</taxon>
    </lineage>
</organism>
<feature type="domain" description="KIB1-4 beta-propeller" evidence="2">
    <location>
        <begin position="41"/>
        <end position="331"/>
    </location>
</feature>
<sequence length="785" mass="90975">MEEKLAEAERSSERRHLPPGPRAAPWIMFQHGKGKKDQTFFNLCDEPSNGKKTYRKCIPELSGNSFWQSPSNEGWLIVLCNNPKDDNHQYPNSNSSSKSSSKWKFGDCFLWNPESLETIQLPSMLHNIEDSKYNHIIDAVMSSPPSNPDYNSMVFFLFGGCPDYALVFCRPGVYTGWRIQYVPKELGVVRGVFCFKGKLHISFPRDQHIEIEILGLDHEVEPFSIQSLHANHQPLSAMLGRFTPFRELYVVSCDEVFRVVQIYHPKFLQKEVWTIEIFRMDFSSMTWVNVKSLGDHVLFFGKNTTMSCSATEMGLARGCVYFTLPEDMSLYKFDLEGESISVSLPCPDLPMPWQSSDWVMIPTMIRVADGRRRTKDIVVTNEEEYIIKEVEENKTSINVDEKEAERHKKSEGEIEKTGSWDILSDAILEIASHLHPVDHIHFRAVSRENRSTIPAMNWRTASTNIIQTTSLSPWLVFSEKDDHIYHFIDPMHNNEKYHMNLSEFLFDSKIRFSKGGWLLMSSGKKTMFFFNPFTRERIQLPDFPGHYEYMFFGISFSSLPTESDCVVFAITEWGENAVFIFFISRGDTSWRYRIVNNTRFPSNGKCMEFIPWFNSPVFYNRVFYCLDYDGKLGVFDLEDQFSWKVLAKPEGPCSSVYQSFLVECEGKLLSVFLGHLGSRVLIYRLDFSKMVWVKVKSLGKHLLLISHTSCLSAIAPKSRMENKIYFPRFHGEGILFYSLDTCRYHCLGSGHSRPDFYDTKEHLNCSWIEPNWSRTTVQELDWLSV</sequence>
<dbReference type="EMBL" id="MVGT01004138">
    <property type="protein sequence ID" value="OVA01300.1"/>
    <property type="molecule type" value="Genomic_DNA"/>
</dbReference>
<reference evidence="3 4" key="1">
    <citation type="journal article" date="2017" name="Mol. Plant">
        <title>The Genome of Medicinal Plant Macleaya cordata Provides New Insights into Benzylisoquinoline Alkaloids Metabolism.</title>
        <authorList>
            <person name="Liu X."/>
            <person name="Liu Y."/>
            <person name="Huang P."/>
            <person name="Ma Y."/>
            <person name="Qing Z."/>
            <person name="Tang Q."/>
            <person name="Cao H."/>
            <person name="Cheng P."/>
            <person name="Zheng Y."/>
            <person name="Yuan Z."/>
            <person name="Zhou Y."/>
            <person name="Liu J."/>
            <person name="Tang Z."/>
            <person name="Zhuo Y."/>
            <person name="Zhang Y."/>
            <person name="Yu L."/>
            <person name="Huang J."/>
            <person name="Yang P."/>
            <person name="Peng Q."/>
            <person name="Zhang J."/>
            <person name="Jiang W."/>
            <person name="Zhang Z."/>
            <person name="Lin K."/>
            <person name="Ro D.K."/>
            <person name="Chen X."/>
            <person name="Xiong X."/>
            <person name="Shang Y."/>
            <person name="Huang S."/>
            <person name="Zeng J."/>
        </authorList>
    </citation>
    <scope>NUCLEOTIDE SEQUENCE [LARGE SCALE GENOMIC DNA]</scope>
    <source>
        <strain evidence="4">cv. BLH2017</strain>
        <tissue evidence="3">Root</tissue>
    </source>
</reference>
<name>A0A200PSX0_MACCD</name>
<evidence type="ECO:0000313" key="3">
    <source>
        <dbReference type="EMBL" id="OVA01300.1"/>
    </source>
</evidence>
<dbReference type="InParanoid" id="A0A200PSX0"/>
<accession>A0A200PSX0</accession>
<comment type="caution">
    <text evidence="3">The sequence shown here is derived from an EMBL/GenBank/DDBJ whole genome shotgun (WGS) entry which is preliminary data.</text>
</comment>
<dbReference type="Proteomes" id="UP000195402">
    <property type="component" value="Unassembled WGS sequence"/>
</dbReference>
<keyword evidence="4" id="KW-1185">Reference proteome</keyword>
<dbReference type="InterPro" id="IPR005174">
    <property type="entry name" value="KIB1-4_b-propeller"/>
</dbReference>
<evidence type="ECO:0000259" key="2">
    <source>
        <dbReference type="Pfam" id="PF03478"/>
    </source>
</evidence>